<comment type="caution">
    <text evidence="1">The sequence shown here is derived from an EMBL/GenBank/DDBJ whole genome shotgun (WGS) entry which is preliminary data.</text>
</comment>
<evidence type="ECO:0000313" key="1">
    <source>
        <dbReference type="EMBL" id="MBK4728224.1"/>
    </source>
</evidence>
<proteinExistence type="predicted"/>
<keyword evidence="2" id="KW-1185">Reference proteome</keyword>
<name>A0ACC5RU75_ENTAG</name>
<dbReference type="Proteomes" id="UP000633731">
    <property type="component" value="Unassembled WGS sequence"/>
</dbReference>
<reference evidence="1" key="1">
    <citation type="submission" date="2021-01" db="EMBL/GenBank/DDBJ databases">
        <title>Draft genome of Pantoea agglomerans Eh 335.</title>
        <authorList>
            <person name="Emsley S.A."/>
            <person name="Oline D.K."/>
            <person name="Saw J.H."/>
            <person name="Ushijima B."/>
            <person name="Videau P."/>
            <person name="Koyack M.J."/>
        </authorList>
    </citation>
    <scope>NUCLEOTIDE SEQUENCE</scope>
    <source>
        <strain evidence="1">Eh 335</strain>
    </source>
</reference>
<evidence type="ECO:0000313" key="2">
    <source>
        <dbReference type="Proteomes" id="UP000633731"/>
    </source>
</evidence>
<gene>
    <name evidence="1" type="ORF">JJL49_23655</name>
</gene>
<organism evidence="1 2">
    <name type="scientific">Enterobacter agglomerans</name>
    <name type="common">Erwinia herbicola</name>
    <name type="synonym">Pantoea agglomerans</name>
    <dbReference type="NCBI Taxonomy" id="549"/>
    <lineage>
        <taxon>Bacteria</taxon>
        <taxon>Pseudomonadati</taxon>
        <taxon>Pseudomonadota</taxon>
        <taxon>Gammaproteobacteria</taxon>
        <taxon>Enterobacterales</taxon>
        <taxon>Erwiniaceae</taxon>
        <taxon>Pantoea</taxon>
        <taxon>Pantoea agglomerans group</taxon>
    </lineage>
</organism>
<sequence>MILNSMMWLASTLLFFAWIFGITLKNTFRTNAKHFVILLVVHLTLSFAAIALKKHGVVVLHKGDSPWLRLSLGLLVKSYMVLVMIMMTSFMIALASRGAQQMTHFHKTHNAANLHRNPLKFYLRQENAIVWVYRLLFLAGGVYILWAIWFRLPF</sequence>
<dbReference type="EMBL" id="JAEOXF010000030">
    <property type="protein sequence ID" value="MBK4728224.1"/>
    <property type="molecule type" value="Genomic_DNA"/>
</dbReference>
<protein>
    <submittedName>
        <fullName evidence="1">Uncharacterized protein</fullName>
    </submittedName>
</protein>
<accession>A0ACC5RU75</accession>